<dbReference type="CDD" id="cd00067">
    <property type="entry name" value="GAL4"/>
    <property type="match status" value="1"/>
</dbReference>
<gene>
    <name evidence="7" type="ORF">CLCR_03535</name>
</gene>
<keyword evidence="8" id="KW-1185">Reference proteome</keyword>
<comment type="caution">
    <text evidence="7">The sequence shown here is derived from an EMBL/GenBank/DDBJ whole genome shotgun (WGS) entry which is preliminary data.</text>
</comment>
<organism evidence="7 8">
    <name type="scientific">Cladophialophora carrionii</name>
    <dbReference type="NCBI Taxonomy" id="86049"/>
    <lineage>
        <taxon>Eukaryota</taxon>
        <taxon>Fungi</taxon>
        <taxon>Dikarya</taxon>
        <taxon>Ascomycota</taxon>
        <taxon>Pezizomycotina</taxon>
        <taxon>Eurotiomycetes</taxon>
        <taxon>Chaetothyriomycetidae</taxon>
        <taxon>Chaetothyriales</taxon>
        <taxon>Herpotrichiellaceae</taxon>
        <taxon>Cladophialophora</taxon>
    </lineage>
</organism>
<keyword evidence="1" id="KW-0805">Transcription regulation</keyword>
<dbReference type="AlphaFoldDB" id="A0A1C1CGH0"/>
<evidence type="ECO:0000256" key="1">
    <source>
        <dbReference type="ARBA" id="ARBA00023015"/>
    </source>
</evidence>
<dbReference type="PROSITE" id="PS50048">
    <property type="entry name" value="ZN2_CY6_FUNGAL_2"/>
    <property type="match status" value="1"/>
</dbReference>
<evidence type="ECO:0000256" key="4">
    <source>
        <dbReference type="ARBA" id="ARBA00023242"/>
    </source>
</evidence>
<dbReference type="GO" id="GO:0008270">
    <property type="term" value="F:zinc ion binding"/>
    <property type="evidence" value="ECO:0007669"/>
    <property type="project" value="InterPro"/>
</dbReference>
<dbReference type="InterPro" id="IPR052400">
    <property type="entry name" value="Zn2-C6_fungal_TF"/>
</dbReference>
<dbReference type="PROSITE" id="PS00463">
    <property type="entry name" value="ZN2_CY6_FUNGAL_1"/>
    <property type="match status" value="1"/>
</dbReference>
<keyword evidence="4" id="KW-0539">Nucleus</keyword>
<dbReference type="Gene3D" id="4.10.240.10">
    <property type="entry name" value="Zn(2)-C6 fungal-type DNA-binding domain"/>
    <property type="match status" value="1"/>
</dbReference>
<keyword evidence="3" id="KW-0804">Transcription</keyword>
<dbReference type="EMBL" id="LGRB01000013">
    <property type="protein sequence ID" value="OCT47541.1"/>
    <property type="molecule type" value="Genomic_DNA"/>
</dbReference>
<feature type="compositionally biased region" description="Low complexity" evidence="5">
    <location>
        <begin position="54"/>
        <end position="69"/>
    </location>
</feature>
<dbReference type="eggNOG" id="ENOG502SGAZ">
    <property type="taxonomic scope" value="Eukaryota"/>
</dbReference>
<feature type="domain" description="Zn(2)-C6 fungal-type" evidence="6">
    <location>
        <begin position="13"/>
        <end position="43"/>
    </location>
</feature>
<evidence type="ECO:0000256" key="2">
    <source>
        <dbReference type="ARBA" id="ARBA00023125"/>
    </source>
</evidence>
<dbReference type="Pfam" id="PF00172">
    <property type="entry name" value="Zn_clus"/>
    <property type="match status" value="1"/>
</dbReference>
<dbReference type="PANTHER" id="PTHR47657">
    <property type="entry name" value="STEROL REGULATORY ELEMENT-BINDING PROTEIN ECM22"/>
    <property type="match status" value="1"/>
</dbReference>
<proteinExistence type="predicted"/>
<dbReference type="GO" id="GO:0000981">
    <property type="term" value="F:DNA-binding transcription factor activity, RNA polymerase II-specific"/>
    <property type="evidence" value="ECO:0007669"/>
    <property type="project" value="InterPro"/>
</dbReference>
<dbReference type="PANTHER" id="PTHR47657:SF14">
    <property type="entry name" value="ZN(2)-C6 FUNGAL-TYPE DOMAIN-CONTAINING PROTEIN"/>
    <property type="match status" value="1"/>
</dbReference>
<dbReference type="OrthoDB" id="3546279at2759"/>
<evidence type="ECO:0000313" key="7">
    <source>
        <dbReference type="EMBL" id="OCT47541.1"/>
    </source>
</evidence>
<dbReference type="GO" id="GO:0003677">
    <property type="term" value="F:DNA binding"/>
    <property type="evidence" value="ECO:0007669"/>
    <property type="project" value="UniProtKB-KW"/>
</dbReference>
<name>A0A1C1CGH0_9EURO</name>
<dbReference type="VEuPathDB" id="FungiDB:CLCR_03535"/>
<dbReference type="SMART" id="SM00066">
    <property type="entry name" value="GAL4"/>
    <property type="match status" value="1"/>
</dbReference>
<sequence length="434" mass="48581">MPPRLAHKKSRKGCRRCKERKVKCTEEWPSCAACARHQVPCEYAEDPRTSTAPESGASSHAASRGSSESSDNKSSTPGIDAPYPHSVLTESSLSEPNHHAVELYLIHRFKTCVAAAFPSYESAELRHIWVWTSVDLGFDFPYLLDAIFAITALYICVTSSAPQTESETVSIPKSLRGVDYAQLHRMYLNRSICLQKDALANLTSENADAVGLTAVLLSTMATCLLSDNADAGESSYAPPIQWLTMHASIAAVFRNAVPFLQPDGPMVRYAKLTEQPTFSNTFAVFDPENLAPFQKLLDFQRSGDDPLNPGEKPDPSVGDAYVKAVAFLGSVCKALQLPEQRYQICMRVVAFGHIIPPTFIRLLAERRPRALAILANYMAFVKYIEKYWWFRNRAQTEISGIRSILPQQWHWALTWPLMVLREPEKILLDPRNFQ</sequence>
<keyword evidence="2" id="KW-0238">DNA-binding</keyword>
<feature type="region of interest" description="Disordered" evidence="5">
    <location>
        <begin position="45"/>
        <end position="88"/>
    </location>
</feature>
<dbReference type="SUPFAM" id="SSF57701">
    <property type="entry name" value="Zn2/Cys6 DNA-binding domain"/>
    <property type="match status" value="1"/>
</dbReference>
<evidence type="ECO:0000256" key="5">
    <source>
        <dbReference type="SAM" id="MobiDB-lite"/>
    </source>
</evidence>
<dbReference type="VEuPathDB" id="FungiDB:G647_01844"/>
<dbReference type="STRING" id="86049.A0A1C1CGH0"/>
<dbReference type="InterPro" id="IPR001138">
    <property type="entry name" value="Zn2Cys6_DnaBD"/>
</dbReference>
<evidence type="ECO:0000313" key="8">
    <source>
        <dbReference type="Proteomes" id="UP000094526"/>
    </source>
</evidence>
<evidence type="ECO:0000259" key="6">
    <source>
        <dbReference type="PROSITE" id="PS50048"/>
    </source>
</evidence>
<dbReference type="Proteomes" id="UP000094526">
    <property type="component" value="Unassembled WGS sequence"/>
</dbReference>
<accession>A0A1C1CGH0</accession>
<protein>
    <recommendedName>
        <fullName evidence="6">Zn(2)-C6 fungal-type domain-containing protein</fullName>
    </recommendedName>
</protein>
<reference evidence="8" key="1">
    <citation type="submission" date="2015-07" db="EMBL/GenBank/DDBJ databases">
        <authorList>
            <person name="Teixeira M.M."/>
            <person name="Souza R.C."/>
            <person name="Almeida L.G."/>
            <person name="Vicente V.A."/>
            <person name="de Hoog S."/>
            <person name="Bocca A.L."/>
            <person name="de Almeida S.R."/>
            <person name="Vasconcelos A.T."/>
            <person name="Felipe M.S."/>
        </authorList>
    </citation>
    <scope>NUCLEOTIDE SEQUENCE [LARGE SCALE GENOMIC DNA]</scope>
    <source>
        <strain evidence="8">KSF</strain>
    </source>
</reference>
<evidence type="ECO:0000256" key="3">
    <source>
        <dbReference type="ARBA" id="ARBA00023163"/>
    </source>
</evidence>
<dbReference type="InterPro" id="IPR036864">
    <property type="entry name" value="Zn2-C6_fun-type_DNA-bd_sf"/>
</dbReference>